<feature type="domain" description="BFD-like [2Fe-2S]-binding" evidence="11">
    <location>
        <begin position="516"/>
        <end position="562"/>
    </location>
</feature>
<dbReference type="InterPro" id="IPR036188">
    <property type="entry name" value="FAD/NAD-bd_sf"/>
</dbReference>
<dbReference type="Proteomes" id="UP001500236">
    <property type="component" value="Unassembled WGS sequence"/>
</dbReference>
<evidence type="ECO:0000256" key="6">
    <source>
        <dbReference type="ARBA" id="ARBA00022723"/>
    </source>
</evidence>
<comment type="pathway">
    <text evidence="3">Nitrogen metabolism; nitrate reduction (assimilation).</text>
</comment>
<evidence type="ECO:0000256" key="9">
    <source>
        <dbReference type="ARBA" id="ARBA00023014"/>
    </source>
</evidence>
<feature type="domain" description="FAD/NAD(P)-binding" evidence="12">
    <location>
        <begin position="32"/>
        <end position="350"/>
    </location>
</feature>
<evidence type="ECO:0000259" key="11">
    <source>
        <dbReference type="Pfam" id="PF04324"/>
    </source>
</evidence>
<organism evidence="13 14">
    <name type="scientific">Nesterenkonia aethiopica</name>
    <dbReference type="NCBI Taxonomy" id="269144"/>
    <lineage>
        <taxon>Bacteria</taxon>
        <taxon>Bacillati</taxon>
        <taxon>Actinomycetota</taxon>
        <taxon>Actinomycetes</taxon>
        <taxon>Micrococcales</taxon>
        <taxon>Micrococcaceae</taxon>
        <taxon>Nesterenkonia</taxon>
    </lineage>
</organism>
<feature type="region of interest" description="Disordered" evidence="10">
    <location>
        <begin position="163"/>
        <end position="185"/>
    </location>
</feature>
<dbReference type="SUPFAM" id="SSF51905">
    <property type="entry name" value="FAD/NAD(P)-binding domain"/>
    <property type="match status" value="2"/>
</dbReference>
<dbReference type="PANTHER" id="PTHR43809:SF1">
    <property type="entry name" value="NITRITE REDUCTASE (NADH) LARGE SUBUNIT"/>
    <property type="match status" value="1"/>
</dbReference>
<dbReference type="PRINTS" id="PR00368">
    <property type="entry name" value="FADPNR"/>
</dbReference>
<sequence>MTSPSTAPRSAADASPAGDTPTGSSAAEQAPHVVVLGFGPVAARLLEQLRDDVAAGHLRVTVVGSECVPAYQRIRIGDVSVGRSEPEDLALTDEAELSETGIEVRCGVTATALHAASRIITLDDGGILHYDKLVLATGAEPTVPRMTLEMRRDGHIDAELTMKANGRSAGRRSRAPGAESEEPRRYPEGVMALRDLDDARRIREIVSRRERAVVLGGGVLGVEAALAIAEVGGEVTLLHRGTVPMGRQIDTDSGMLLRRQLVDAGVDVRSACDVNTVVADDGRLSAVRTSLGEKIDTSLLITCTGVRPRDGLAADAGLPTAWGVVVDRQCRSTGDPHVFAVGDCAAVEGRDPSGLIGLGWAQAEAAAGTLRADLGLSAPTEHDAAGRPVDLTASTASVSSASSVSSVIGPAPQTLDVILVKSKTLSVACAGETAVDPWDPESPTVSTWSDPKAGQYLRIVTEGDRLLGFVSVGMPRSAAELALHCTRGTLPVADRTALLAAEHATKEAELGPDDVLCRCSGATARQVEEAASCCDTVEEVGAACRAGTGCGTCHRNIERMLAAAEPAVV</sequence>
<reference evidence="14" key="1">
    <citation type="journal article" date="2019" name="Int. J. Syst. Evol. Microbiol.">
        <title>The Global Catalogue of Microorganisms (GCM) 10K type strain sequencing project: providing services to taxonomists for standard genome sequencing and annotation.</title>
        <authorList>
            <consortium name="The Broad Institute Genomics Platform"/>
            <consortium name="The Broad Institute Genome Sequencing Center for Infectious Disease"/>
            <person name="Wu L."/>
            <person name="Ma J."/>
        </authorList>
    </citation>
    <scope>NUCLEOTIDE SEQUENCE [LARGE SCALE GENOMIC DNA]</scope>
    <source>
        <strain evidence="14">JCM 14309</strain>
    </source>
</reference>
<dbReference type="RefSeq" id="WP_344681378.1">
    <property type="nucleotide sequence ID" value="NZ_BAAAVT010000014.1"/>
</dbReference>
<dbReference type="InterPro" id="IPR023753">
    <property type="entry name" value="FAD/NAD-binding_dom"/>
</dbReference>
<dbReference type="InterPro" id="IPR052034">
    <property type="entry name" value="NasD-like"/>
</dbReference>
<evidence type="ECO:0000256" key="1">
    <source>
        <dbReference type="ARBA" id="ARBA00001929"/>
    </source>
</evidence>
<evidence type="ECO:0000256" key="3">
    <source>
        <dbReference type="ARBA" id="ARBA00005096"/>
    </source>
</evidence>
<evidence type="ECO:0000256" key="5">
    <source>
        <dbReference type="ARBA" id="ARBA00022617"/>
    </source>
</evidence>
<evidence type="ECO:0000256" key="4">
    <source>
        <dbReference type="ARBA" id="ARBA00010429"/>
    </source>
</evidence>
<evidence type="ECO:0000256" key="10">
    <source>
        <dbReference type="SAM" id="MobiDB-lite"/>
    </source>
</evidence>
<keyword evidence="9" id="KW-0411">Iron-sulfur</keyword>
<comment type="cofactor">
    <cofactor evidence="1">
        <name>siroheme</name>
        <dbReference type="ChEBI" id="CHEBI:60052"/>
    </cofactor>
</comment>
<proteinExistence type="inferred from homology"/>
<comment type="caution">
    <text evidence="13">The sequence shown here is derived from an EMBL/GenBank/DDBJ whole genome shotgun (WGS) entry which is preliminary data.</text>
</comment>
<dbReference type="Gene3D" id="1.10.10.1100">
    <property type="entry name" value="BFD-like [2Fe-2S]-binding domain"/>
    <property type="match status" value="1"/>
</dbReference>
<keyword evidence="6" id="KW-0479">Metal-binding</keyword>
<accession>A0ABP6M266</accession>
<feature type="region of interest" description="Disordered" evidence="10">
    <location>
        <begin position="1"/>
        <end position="28"/>
    </location>
</feature>
<gene>
    <name evidence="13" type="ORF">GCM10010529_22750</name>
</gene>
<keyword evidence="8" id="KW-0408">Iron</keyword>
<evidence type="ECO:0000256" key="7">
    <source>
        <dbReference type="ARBA" id="ARBA00023002"/>
    </source>
</evidence>
<dbReference type="InterPro" id="IPR007419">
    <property type="entry name" value="BFD-like_2Fe2S-bd_dom"/>
</dbReference>
<name>A0ABP6M266_9MICC</name>
<dbReference type="EMBL" id="BAAAVT010000014">
    <property type="protein sequence ID" value="GAA3069755.1"/>
    <property type="molecule type" value="Genomic_DNA"/>
</dbReference>
<evidence type="ECO:0000313" key="13">
    <source>
        <dbReference type="EMBL" id="GAA3069755.1"/>
    </source>
</evidence>
<dbReference type="PANTHER" id="PTHR43809">
    <property type="entry name" value="NITRITE REDUCTASE (NADH) LARGE SUBUNIT"/>
    <property type="match status" value="1"/>
</dbReference>
<evidence type="ECO:0000259" key="12">
    <source>
        <dbReference type="Pfam" id="PF07992"/>
    </source>
</evidence>
<evidence type="ECO:0000256" key="2">
    <source>
        <dbReference type="ARBA" id="ARBA00001966"/>
    </source>
</evidence>
<evidence type="ECO:0000256" key="8">
    <source>
        <dbReference type="ARBA" id="ARBA00023004"/>
    </source>
</evidence>
<dbReference type="Gene3D" id="3.50.50.60">
    <property type="entry name" value="FAD/NAD(P)-binding domain"/>
    <property type="match status" value="3"/>
</dbReference>
<dbReference type="Pfam" id="PF07992">
    <property type="entry name" value="Pyr_redox_2"/>
    <property type="match status" value="1"/>
</dbReference>
<evidence type="ECO:0000313" key="14">
    <source>
        <dbReference type="Proteomes" id="UP001500236"/>
    </source>
</evidence>
<keyword evidence="14" id="KW-1185">Reference proteome</keyword>
<keyword evidence="7" id="KW-0560">Oxidoreductase</keyword>
<keyword evidence="5" id="KW-0349">Heme</keyword>
<comment type="similarity">
    <text evidence="4">Belongs to the nitrite and sulfite reductase 4Fe-4S domain family.</text>
</comment>
<comment type="cofactor">
    <cofactor evidence="2">
        <name>[4Fe-4S] cluster</name>
        <dbReference type="ChEBI" id="CHEBI:49883"/>
    </cofactor>
</comment>
<protein>
    <submittedName>
        <fullName evidence="13">FAD-dependent oxidoreductase</fullName>
    </submittedName>
</protein>
<dbReference type="Pfam" id="PF04324">
    <property type="entry name" value="Fer2_BFD"/>
    <property type="match status" value="1"/>
</dbReference>
<dbReference type="InterPro" id="IPR041854">
    <property type="entry name" value="BFD-like_2Fe2S-bd_dom_sf"/>
</dbReference>